<organism evidence="8 9">
    <name type="scientific">Nocardioides eburneus</name>
    <dbReference type="NCBI Taxonomy" id="3231482"/>
    <lineage>
        <taxon>Bacteria</taxon>
        <taxon>Bacillati</taxon>
        <taxon>Actinomycetota</taxon>
        <taxon>Actinomycetes</taxon>
        <taxon>Propionibacteriales</taxon>
        <taxon>Nocardioidaceae</taxon>
        <taxon>Nocardioides</taxon>
    </lineage>
</organism>
<reference evidence="8 9" key="1">
    <citation type="submission" date="2024-07" db="EMBL/GenBank/DDBJ databases">
        <authorList>
            <person name="Lee S."/>
            <person name="Kang M."/>
        </authorList>
    </citation>
    <scope>NUCLEOTIDE SEQUENCE [LARGE SCALE GENOMIC DNA]</scope>
    <source>
        <strain evidence="8 9">DS6</strain>
    </source>
</reference>
<dbReference type="InterPro" id="IPR017853">
    <property type="entry name" value="GH"/>
</dbReference>
<keyword evidence="6" id="KW-0812">Transmembrane</keyword>
<evidence type="ECO:0000313" key="8">
    <source>
        <dbReference type="EMBL" id="MEX0428501.1"/>
    </source>
</evidence>
<feature type="transmembrane region" description="Helical" evidence="6">
    <location>
        <begin position="26"/>
        <end position="46"/>
    </location>
</feature>
<gene>
    <name evidence="8" type="ORF">AB3X52_12795</name>
</gene>
<evidence type="ECO:0000256" key="3">
    <source>
        <dbReference type="ARBA" id="ARBA00023295"/>
    </source>
</evidence>
<dbReference type="RefSeq" id="WP_367994472.1">
    <property type="nucleotide sequence ID" value="NZ_JBFPJR010000021.1"/>
</dbReference>
<keyword evidence="6" id="KW-0472">Membrane</keyword>
<accession>A0ABV3SZY6</accession>
<dbReference type="EMBL" id="JBFPJR010000021">
    <property type="protein sequence ID" value="MEX0428501.1"/>
    <property type="molecule type" value="Genomic_DNA"/>
</dbReference>
<name>A0ABV3SZY6_9ACTN</name>
<protein>
    <submittedName>
        <fullName evidence="8">Glycoside hydrolase family 26 protein</fullName>
    </submittedName>
</protein>
<evidence type="ECO:0000256" key="6">
    <source>
        <dbReference type="SAM" id="Phobius"/>
    </source>
</evidence>
<dbReference type="PANTHER" id="PTHR40079:SF4">
    <property type="entry name" value="GH26 DOMAIN-CONTAINING PROTEIN-RELATED"/>
    <property type="match status" value="1"/>
</dbReference>
<evidence type="ECO:0000256" key="2">
    <source>
        <dbReference type="ARBA" id="ARBA00022801"/>
    </source>
</evidence>
<feature type="domain" description="GH26" evidence="7">
    <location>
        <begin position="24"/>
        <end position="341"/>
    </location>
</feature>
<evidence type="ECO:0000259" key="7">
    <source>
        <dbReference type="PROSITE" id="PS51764"/>
    </source>
</evidence>
<proteinExistence type="inferred from homology"/>
<keyword evidence="2 4" id="KW-0378">Hydrolase</keyword>
<dbReference type="PROSITE" id="PS51764">
    <property type="entry name" value="GH26"/>
    <property type="match status" value="1"/>
</dbReference>
<dbReference type="Proteomes" id="UP001556631">
    <property type="component" value="Unassembled WGS sequence"/>
</dbReference>
<feature type="active site" description="Proton donor" evidence="4">
    <location>
        <position position="177"/>
    </location>
</feature>
<feature type="active site" description="Nucleophile" evidence="4">
    <location>
        <position position="285"/>
    </location>
</feature>
<comment type="caution">
    <text evidence="8">The sequence shown here is derived from an EMBL/GenBank/DDBJ whole genome shotgun (WGS) entry which is preliminary data.</text>
</comment>
<dbReference type="InterPro" id="IPR022790">
    <property type="entry name" value="GH26_dom"/>
</dbReference>
<dbReference type="SUPFAM" id="SSF51445">
    <property type="entry name" value="(Trans)glycosidases"/>
    <property type="match status" value="1"/>
</dbReference>
<keyword evidence="3 4" id="KW-0326">Glycosidase</keyword>
<dbReference type="Pfam" id="PF02156">
    <property type="entry name" value="Glyco_hydro_26"/>
    <property type="match status" value="1"/>
</dbReference>
<keyword evidence="9" id="KW-1185">Reference proteome</keyword>
<dbReference type="Gene3D" id="3.20.20.80">
    <property type="entry name" value="Glycosidases"/>
    <property type="match status" value="1"/>
</dbReference>
<evidence type="ECO:0000256" key="5">
    <source>
        <dbReference type="SAM" id="MobiDB-lite"/>
    </source>
</evidence>
<feature type="region of interest" description="Disordered" evidence="5">
    <location>
        <begin position="1"/>
        <end position="23"/>
    </location>
</feature>
<evidence type="ECO:0000256" key="1">
    <source>
        <dbReference type="ARBA" id="ARBA00007754"/>
    </source>
</evidence>
<keyword evidence="6" id="KW-1133">Transmembrane helix</keyword>
<dbReference type="GO" id="GO:0016787">
    <property type="term" value="F:hydrolase activity"/>
    <property type="evidence" value="ECO:0007669"/>
    <property type="project" value="UniProtKB-KW"/>
</dbReference>
<dbReference type="InterPro" id="IPR000805">
    <property type="entry name" value="Glyco_hydro_26"/>
</dbReference>
<evidence type="ECO:0000256" key="4">
    <source>
        <dbReference type="PROSITE-ProRule" id="PRU01100"/>
    </source>
</evidence>
<sequence>MTRPDPSRNAGEAPEHGPAGRPTSRAVGVVAVGVVLAVALVGVFVWPGGHGSSSDDGAGTDASDARPFFGLDLPSVDEDRVARIAKAVGCAPAVQNVFVKLDSTSFDEGLLQRLGANGREPMITLEPWSWQSTPEETDLPAYSLTTIADGQHDDAFRRIARVLATHPGPVMVRFAHEMNANWYPWAVGVNGNTASDYVAAWRHVHDLMSGIDPRIQWVWAPATVPWDDQPLPLKDVYPGDDQVDYVGVSGYGHADQDGTRTATQTYGPWYDEIRTFTKKPAILSEMGADGGAKDSWIASLPSFLHDRPGIVGFVWYDTSPETTGATGDYRIDDTPAHLAAFRSALHDIGVHCR</sequence>
<evidence type="ECO:0000313" key="9">
    <source>
        <dbReference type="Proteomes" id="UP001556631"/>
    </source>
</evidence>
<dbReference type="PANTHER" id="PTHR40079">
    <property type="entry name" value="MANNAN ENDO-1,4-BETA-MANNOSIDASE E-RELATED"/>
    <property type="match status" value="1"/>
</dbReference>
<comment type="similarity">
    <text evidence="1 4">Belongs to the glycosyl hydrolase 26 family.</text>
</comment>